<proteinExistence type="predicted"/>
<dbReference type="AlphaFoldDB" id="A0A6J4UAE8"/>
<protein>
    <submittedName>
        <fullName evidence="1">Uncharacterized protein</fullName>
    </submittedName>
</protein>
<evidence type="ECO:0000313" key="1">
    <source>
        <dbReference type="EMBL" id="CAA9542961.1"/>
    </source>
</evidence>
<name>A0A6J4UAE8_9BACT</name>
<dbReference type="EMBL" id="CADCWM010000051">
    <property type="protein sequence ID" value="CAA9542961.1"/>
    <property type="molecule type" value="Genomic_DNA"/>
</dbReference>
<sequence>MGNPISWHASFWVPALTGRDVFHNDWLWFWRTVDYGGQELLSDEVGALEQDFLARHGLT</sequence>
<accession>A0A6J4UAE8</accession>
<reference evidence="1" key="1">
    <citation type="submission" date="2020-02" db="EMBL/GenBank/DDBJ databases">
        <authorList>
            <person name="Meier V. D."/>
        </authorList>
    </citation>
    <scope>NUCLEOTIDE SEQUENCE</scope>
    <source>
        <strain evidence="1">AVDCRST_MAG88</strain>
    </source>
</reference>
<organism evidence="1">
    <name type="scientific">uncultured Thermomicrobiales bacterium</name>
    <dbReference type="NCBI Taxonomy" id="1645740"/>
    <lineage>
        <taxon>Bacteria</taxon>
        <taxon>Pseudomonadati</taxon>
        <taxon>Thermomicrobiota</taxon>
        <taxon>Thermomicrobia</taxon>
        <taxon>Thermomicrobiales</taxon>
        <taxon>environmental samples</taxon>
    </lineage>
</organism>
<gene>
    <name evidence="1" type="ORF">AVDCRST_MAG88-170</name>
</gene>
<feature type="non-terminal residue" evidence="1">
    <location>
        <position position="59"/>
    </location>
</feature>